<organism evidence="3 4">
    <name type="scientific">Caulobacter ginsengisoli</name>
    <dbReference type="NCBI Taxonomy" id="400775"/>
    <lineage>
        <taxon>Bacteria</taxon>
        <taxon>Pseudomonadati</taxon>
        <taxon>Pseudomonadota</taxon>
        <taxon>Alphaproteobacteria</taxon>
        <taxon>Caulobacterales</taxon>
        <taxon>Caulobacteraceae</taxon>
        <taxon>Caulobacter</taxon>
    </lineage>
</organism>
<keyword evidence="4" id="KW-1185">Reference proteome</keyword>
<feature type="transmembrane region" description="Helical" evidence="1">
    <location>
        <begin position="115"/>
        <end position="132"/>
    </location>
</feature>
<proteinExistence type="predicted"/>
<feature type="chain" id="PRO_5046431623" evidence="2">
    <location>
        <begin position="24"/>
        <end position="178"/>
    </location>
</feature>
<gene>
    <name evidence="3" type="ORF">QO010_004513</name>
</gene>
<keyword evidence="1" id="KW-0472">Membrane</keyword>
<evidence type="ECO:0000313" key="3">
    <source>
        <dbReference type="EMBL" id="MDQ0466717.1"/>
    </source>
</evidence>
<name>A0ABU0IXI6_9CAUL</name>
<feature type="transmembrane region" description="Helical" evidence="1">
    <location>
        <begin position="144"/>
        <end position="168"/>
    </location>
</feature>
<feature type="transmembrane region" description="Helical" evidence="1">
    <location>
        <begin position="64"/>
        <end position="82"/>
    </location>
</feature>
<dbReference type="PIRSF" id="PIRSF016919">
    <property type="entry name" value="HupE_UreJ"/>
    <property type="match status" value="1"/>
</dbReference>
<evidence type="ECO:0000256" key="1">
    <source>
        <dbReference type="SAM" id="Phobius"/>
    </source>
</evidence>
<feature type="transmembrane region" description="Helical" evidence="1">
    <location>
        <begin position="33"/>
        <end position="57"/>
    </location>
</feature>
<dbReference type="Pfam" id="PF04955">
    <property type="entry name" value="HupE_UreJ"/>
    <property type="match status" value="1"/>
</dbReference>
<dbReference type="InterPro" id="IPR007038">
    <property type="entry name" value="HupE_UreJ"/>
</dbReference>
<keyword evidence="1" id="KW-1133">Transmembrane helix</keyword>
<protein>
    <submittedName>
        <fullName evidence="3">Urease accessory protein</fullName>
    </submittedName>
</protein>
<evidence type="ECO:0000313" key="4">
    <source>
        <dbReference type="Proteomes" id="UP001228905"/>
    </source>
</evidence>
<sequence>MIRMTRTACLAAALAALPVAALAHPGHGQESGFAAGLGHPLGGLDHVAVMIAVGLLAARLGGRALWLLPASFLTLMTIGGALDMAGVTAPITEAMIGLSLVVMLTALILRWTPPLPAMACMIGAFALLHGLAHGAEAPSSASGLAFAGGFILATALLHGLGLTAGLLLSRRRAMQRSR</sequence>
<evidence type="ECO:0000256" key="2">
    <source>
        <dbReference type="SAM" id="SignalP"/>
    </source>
</evidence>
<keyword evidence="2" id="KW-0732">Signal</keyword>
<dbReference type="RefSeq" id="WP_307352858.1">
    <property type="nucleotide sequence ID" value="NZ_JAUSVS010000014.1"/>
</dbReference>
<keyword evidence="1" id="KW-0812">Transmembrane</keyword>
<feature type="transmembrane region" description="Helical" evidence="1">
    <location>
        <begin position="88"/>
        <end position="108"/>
    </location>
</feature>
<comment type="caution">
    <text evidence="3">The sequence shown here is derived from an EMBL/GenBank/DDBJ whole genome shotgun (WGS) entry which is preliminary data.</text>
</comment>
<reference evidence="3 4" key="1">
    <citation type="submission" date="2023-07" db="EMBL/GenBank/DDBJ databases">
        <title>Genomic Encyclopedia of Type Strains, Phase IV (KMG-IV): sequencing the most valuable type-strain genomes for metagenomic binning, comparative biology and taxonomic classification.</title>
        <authorList>
            <person name="Goeker M."/>
        </authorList>
    </citation>
    <scope>NUCLEOTIDE SEQUENCE [LARGE SCALE GENOMIC DNA]</scope>
    <source>
        <strain evidence="3 4">DSM 18695</strain>
    </source>
</reference>
<accession>A0ABU0IXI6</accession>
<dbReference type="Proteomes" id="UP001228905">
    <property type="component" value="Unassembled WGS sequence"/>
</dbReference>
<dbReference type="EMBL" id="JAUSVS010000014">
    <property type="protein sequence ID" value="MDQ0466717.1"/>
    <property type="molecule type" value="Genomic_DNA"/>
</dbReference>
<feature type="signal peptide" evidence="2">
    <location>
        <begin position="1"/>
        <end position="23"/>
    </location>
</feature>